<evidence type="ECO:0000256" key="1">
    <source>
        <dbReference type="SAM" id="Phobius"/>
    </source>
</evidence>
<gene>
    <name evidence="2" type="ORF">JX360_11100</name>
</gene>
<protein>
    <submittedName>
        <fullName evidence="2">Uncharacterized protein</fullName>
    </submittedName>
</protein>
<keyword evidence="1" id="KW-0812">Transmembrane</keyword>
<organism evidence="2 3">
    <name type="scientific">Thermostichus vulcanus str. 'Rupite'</name>
    <dbReference type="NCBI Taxonomy" id="2813851"/>
    <lineage>
        <taxon>Bacteria</taxon>
        <taxon>Bacillati</taxon>
        <taxon>Cyanobacteriota</taxon>
        <taxon>Cyanophyceae</taxon>
        <taxon>Thermostichales</taxon>
        <taxon>Thermostichaceae</taxon>
        <taxon>Thermostichus</taxon>
    </lineage>
</organism>
<dbReference type="EMBL" id="JAFIRA010000028">
    <property type="protein sequence ID" value="MCJ2543449.1"/>
    <property type="molecule type" value="Genomic_DNA"/>
</dbReference>
<dbReference type="Proteomes" id="UP000830835">
    <property type="component" value="Unassembled WGS sequence"/>
</dbReference>
<reference evidence="2" key="1">
    <citation type="submission" date="2021-02" db="EMBL/GenBank/DDBJ databases">
        <title>The CRISPR/cas machinery reduction and long-range gene transfer in the hot spring cyanobacterium Synechococcus.</title>
        <authorList>
            <person name="Dvorak P."/>
            <person name="Jahodarova E."/>
            <person name="Hasler P."/>
            <person name="Poulickova A."/>
        </authorList>
    </citation>
    <scope>NUCLEOTIDE SEQUENCE</scope>
    <source>
        <strain evidence="2">Rupite</strain>
    </source>
</reference>
<comment type="caution">
    <text evidence="2">The sequence shown here is derived from an EMBL/GenBank/DDBJ whole genome shotgun (WGS) entry which is preliminary data.</text>
</comment>
<keyword evidence="3" id="KW-1185">Reference proteome</keyword>
<accession>A0ABT0CCJ9</accession>
<sequence>MLYPLPQSLKWLRLGGSYRSKRERMIVRSLLAFSGALLIMDIVLLSALS</sequence>
<proteinExistence type="predicted"/>
<feature type="transmembrane region" description="Helical" evidence="1">
    <location>
        <begin position="29"/>
        <end position="48"/>
    </location>
</feature>
<name>A0ABT0CCJ9_THEVL</name>
<keyword evidence="1" id="KW-0472">Membrane</keyword>
<evidence type="ECO:0000313" key="2">
    <source>
        <dbReference type="EMBL" id="MCJ2543449.1"/>
    </source>
</evidence>
<evidence type="ECO:0000313" key="3">
    <source>
        <dbReference type="Proteomes" id="UP000830835"/>
    </source>
</evidence>
<keyword evidence="1" id="KW-1133">Transmembrane helix</keyword>
<dbReference type="RefSeq" id="WP_244350807.1">
    <property type="nucleotide sequence ID" value="NZ_JAFIRA010000028.1"/>
</dbReference>